<dbReference type="EMBL" id="CAXAMM010038824">
    <property type="protein sequence ID" value="CAK9081309.1"/>
    <property type="molecule type" value="Genomic_DNA"/>
</dbReference>
<feature type="transmembrane region" description="Helical" evidence="8">
    <location>
        <begin position="999"/>
        <end position="1021"/>
    </location>
</feature>
<dbReference type="InterPro" id="IPR009030">
    <property type="entry name" value="Growth_fac_rcpt_cys_sf"/>
</dbReference>
<feature type="transmembrane region" description="Helical" evidence="8">
    <location>
        <begin position="772"/>
        <end position="793"/>
    </location>
</feature>
<comment type="subcellular location">
    <subcellularLocation>
        <location evidence="1">Membrane</location>
        <topology evidence="1">Multi-pass membrane protein</topology>
    </subcellularLocation>
</comment>
<feature type="transmembrane region" description="Helical" evidence="8">
    <location>
        <begin position="969"/>
        <end position="987"/>
    </location>
</feature>
<evidence type="ECO:0000256" key="4">
    <source>
        <dbReference type="ARBA" id="ARBA00023136"/>
    </source>
</evidence>
<dbReference type="InterPro" id="IPR028082">
    <property type="entry name" value="Peripla_BP_I"/>
</dbReference>
<feature type="domain" description="Tyrosine-protein kinase ephrin type A/B receptor-like" evidence="11">
    <location>
        <begin position="528"/>
        <end position="576"/>
    </location>
</feature>
<dbReference type="InterPro" id="IPR001828">
    <property type="entry name" value="ANF_lig-bd_rcpt"/>
</dbReference>
<dbReference type="PANTHER" id="PTHR24060">
    <property type="entry name" value="METABOTROPIC GLUTAMATE RECEPTOR"/>
    <property type="match status" value="1"/>
</dbReference>
<keyword evidence="9" id="KW-0732">Signal</keyword>
<feature type="region of interest" description="Disordered" evidence="7">
    <location>
        <begin position="1459"/>
        <end position="1503"/>
    </location>
</feature>
<feature type="transmembrane region" description="Helical" evidence="8">
    <location>
        <begin position="855"/>
        <end position="878"/>
    </location>
</feature>
<evidence type="ECO:0000256" key="5">
    <source>
        <dbReference type="ARBA" id="ARBA00023170"/>
    </source>
</evidence>
<dbReference type="Gene3D" id="2.10.50.10">
    <property type="entry name" value="Tumor Necrosis Factor Receptor, subunit A, domain 2"/>
    <property type="match status" value="2"/>
</dbReference>
<feature type="transmembrane region" description="Helical" evidence="8">
    <location>
        <begin position="710"/>
        <end position="729"/>
    </location>
</feature>
<dbReference type="Proteomes" id="UP001642464">
    <property type="component" value="Unassembled WGS sequence"/>
</dbReference>
<keyword evidence="6" id="KW-0325">Glycoprotein</keyword>
<dbReference type="InterPro" id="IPR000337">
    <property type="entry name" value="GPCR_3"/>
</dbReference>
<feature type="transmembrane region" description="Helical" evidence="8">
    <location>
        <begin position="805"/>
        <end position="825"/>
    </location>
</feature>
<keyword evidence="5 12" id="KW-0675">Receptor</keyword>
<proteinExistence type="predicted"/>
<dbReference type="SMART" id="SM01411">
    <property type="entry name" value="Ephrin_rec_like"/>
    <property type="match status" value="2"/>
</dbReference>
<feature type="transmembrane region" description="Helical" evidence="8">
    <location>
        <begin position="677"/>
        <end position="698"/>
    </location>
</feature>
<feature type="chain" id="PRO_5046142748" evidence="9">
    <location>
        <begin position="19"/>
        <end position="1563"/>
    </location>
</feature>
<dbReference type="InterPro" id="IPR011641">
    <property type="entry name" value="Tyr-kin_ephrin_A/B_rcpt-like"/>
</dbReference>
<evidence type="ECO:0000256" key="6">
    <source>
        <dbReference type="ARBA" id="ARBA00023180"/>
    </source>
</evidence>
<feature type="domain" description="Receptor ligand binding region" evidence="10">
    <location>
        <begin position="68"/>
        <end position="420"/>
    </location>
</feature>
<name>A0ABP0Q2S1_9DINO</name>
<keyword evidence="2 8" id="KW-0812">Transmembrane</keyword>
<sequence length="1563" mass="172873">MPWHGKWLELLCLRLIIAHEFPLGIYGPVTSYSQWDIGVVVAFDFDLRKNFDASIANRFGDQPIIRVPNLHPQVENLTLRIGTSHSKSEVGIETALDFLYGLDGRTPVIGILGGIFSSIALPVASLSGVVKTPQLAYAASSPALSDKDIYPFFLRTFPPDLVQGKAMWQWIVAFKIPLCMCIYGLEPYGHGLYKVVADESRAAGQMHRFRGVALRNMEIFVIEEAMLAIDSVRSSSSRFLFLSTNVGLNDGLLPLLDREGFFNMGWQVIASETATNYANFPVGFMRWKPVSEGPKYQEFRELWSKMRATDVLSAEARARYGIDRFKVPLAQATVPAMTDAGFEDPNLALDLYEPFLFDALYTFVIAISTLLNGGVSVDEIRGERLLNQLRRTEFEGISGFVSFDENGDRQASYELVNLHPDGLKVGGLYRSDLGLFAISTGNLYWVGGVRADEPPSFLTDCSPGSYEDELLGQCAPCHKGFQCMNGSQELCPKGTFSNVTGLASCQKCPKGRFFGDLGSTKCISCLAGFYADEEGMESCKRCPQGTYMPFFQAESCLDCGMNQVTEESGSQFLSECHCAKGTFMCNASTAPGCWTCPEGLNCEAGLGPPVHQPGYWTRADDSCSFQVLKCRNTWECPGNVPLGHCAAGREGRACNNCKPNYYPKDDGTCAECGPADFLPSILCVLGAMLILILFVHLLQGDLDQLSLNTLTVAAVGGQMVTAVQALGSIRELSINWVEPVRYVMSLTQVLVFDLDLIRISCVDGIDSPTMKFVRRLMICPVGVGFIFIIWAFRKCRGQKMHFDKVFNVCGIFTFALFITIALTVVDPLQCGRNPDGSQSMLSNPGVICFDSSEHFVMLTLSIIGIICYPVTIIAWATYTTCKYPSRITSGVGLQLVHRHRFLFQRFKPECFYYGLLLLLRNALLALLPALFSSVPSLQMEVMGILLLAACALQARLWPWRTSLANYTDLGITILLQILLLGASPLISQDAEKSNEMLGLLLALAVVSPFVAGLLVIAYSIWCHFLPISLYGVFLCHHKGTAGSLCRLLKLLALQHSKTQIFLDSDELEDLDLIFDTIRARTKSVAVVLTLPVLKRMWCAGEIVTAFKNRVVTVPLVCDGYVAPDPELLEHLDEVWTLQQRQILSFHGISMEDVQKAYVWLRGLEVLDVHRFGTTDELDNTVVELLRRVKAPMKFFRPNSPTESLVRVKARILITGSVRDAEALASLEVFQMLAQKLMQRECTVVRSASQLMAYRPWAYYLVVLLSKGILHDPDFAKTLLSVHLEGESAGNRPLELVTVNADSRFEFPNAEFFKDLEDFALGLDNRGEEPLPIELGPFLSSAYRALLNVLALPFSPWGSEGLLEQQVSEICRRFRRYKNPVYATALDDEEDLEVEGDGVDPSQLQQESVGIDIFTSSHAKKQAFSRAKSLTWTETGNLVDTREGHMNDNLIGNWRRFSSPGSAGSCDDGPNIMLGHPVTSPSPLQGPGHWSPDFPQPEEPRSNAAADDAIVWSPDVPRALGSGMGSWNPDLPGTLLLSVPKVRFSLQGIPEEPDQQSDQRLVQI</sequence>
<dbReference type="PRINTS" id="PR00248">
    <property type="entry name" value="GPCRMGR"/>
</dbReference>
<dbReference type="InterPro" id="IPR050726">
    <property type="entry name" value="mGluR"/>
</dbReference>
<keyword evidence="4 8" id="KW-0472">Membrane</keyword>
<gene>
    <name evidence="12" type="ORF">SCF082_LOCUS38714</name>
</gene>
<comment type="caution">
    <text evidence="12">The sequence shown here is derived from an EMBL/GenBank/DDBJ whole genome shotgun (WGS) entry which is preliminary data.</text>
</comment>
<keyword evidence="3 8" id="KW-1133">Transmembrane helix</keyword>
<protein>
    <submittedName>
        <fullName evidence="12">Metabotropic glutamate receptor 5 (MGluR5)</fullName>
    </submittedName>
</protein>
<accession>A0ABP0Q2S1</accession>
<evidence type="ECO:0000313" key="12">
    <source>
        <dbReference type="EMBL" id="CAK9081309.1"/>
    </source>
</evidence>
<feature type="transmembrane region" description="Helical" evidence="8">
    <location>
        <begin position="910"/>
        <end position="931"/>
    </location>
</feature>
<evidence type="ECO:0000256" key="9">
    <source>
        <dbReference type="SAM" id="SignalP"/>
    </source>
</evidence>
<dbReference type="Gene3D" id="3.40.50.2300">
    <property type="match status" value="2"/>
</dbReference>
<dbReference type="SUPFAM" id="SSF57184">
    <property type="entry name" value="Growth factor receptor domain"/>
    <property type="match status" value="1"/>
</dbReference>
<organism evidence="12 13">
    <name type="scientific">Durusdinium trenchii</name>
    <dbReference type="NCBI Taxonomy" id="1381693"/>
    <lineage>
        <taxon>Eukaryota</taxon>
        <taxon>Sar</taxon>
        <taxon>Alveolata</taxon>
        <taxon>Dinophyceae</taxon>
        <taxon>Suessiales</taxon>
        <taxon>Symbiodiniaceae</taxon>
        <taxon>Durusdinium</taxon>
    </lineage>
</organism>
<evidence type="ECO:0000256" key="7">
    <source>
        <dbReference type="SAM" id="MobiDB-lite"/>
    </source>
</evidence>
<dbReference type="CDD" id="cd00185">
    <property type="entry name" value="TNFRSF"/>
    <property type="match status" value="1"/>
</dbReference>
<feature type="signal peptide" evidence="9">
    <location>
        <begin position="1"/>
        <end position="18"/>
    </location>
</feature>
<dbReference type="Pfam" id="PF07699">
    <property type="entry name" value="Ephrin_rec_like"/>
    <property type="match status" value="1"/>
</dbReference>
<evidence type="ECO:0000256" key="8">
    <source>
        <dbReference type="SAM" id="Phobius"/>
    </source>
</evidence>
<evidence type="ECO:0000259" key="11">
    <source>
        <dbReference type="Pfam" id="PF07699"/>
    </source>
</evidence>
<dbReference type="Pfam" id="PF01094">
    <property type="entry name" value="ANF_receptor"/>
    <property type="match status" value="1"/>
</dbReference>
<evidence type="ECO:0000256" key="2">
    <source>
        <dbReference type="ARBA" id="ARBA00022692"/>
    </source>
</evidence>
<keyword evidence="13" id="KW-1185">Reference proteome</keyword>
<evidence type="ECO:0000259" key="10">
    <source>
        <dbReference type="Pfam" id="PF01094"/>
    </source>
</evidence>
<dbReference type="SUPFAM" id="SSF53822">
    <property type="entry name" value="Periplasmic binding protein-like I"/>
    <property type="match status" value="1"/>
</dbReference>
<evidence type="ECO:0000256" key="1">
    <source>
        <dbReference type="ARBA" id="ARBA00004141"/>
    </source>
</evidence>
<reference evidence="12 13" key="1">
    <citation type="submission" date="2024-02" db="EMBL/GenBank/DDBJ databases">
        <authorList>
            <person name="Chen Y."/>
            <person name="Shah S."/>
            <person name="Dougan E. K."/>
            <person name="Thang M."/>
            <person name="Chan C."/>
        </authorList>
    </citation>
    <scope>NUCLEOTIDE SEQUENCE [LARGE SCALE GENOMIC DNA]</scope>
</reference>
<evidence type="ECO:0000313" key="13">
    <source>
        <dbReference type="Proteomes" id="UP001642464"/>
    </source>
</evidence>
<evidence type="ECO:0000256" key="3">
    <source>
        <dbReference type="ARBA" id="ARBA00022989"/>
    </source>
</evidence>